<evidence type="ECO:0000256" key="7">
    <source>
        <dbReference type="ARBA" id="ARBA00023310"/>
    </source>
</evidence>
<keyword evidence="6 8" id="KW-0139">CF(1)</keyword>
<dbReference type="GO" id="GO:0005524">
    <property type="term" value="F:ATP binding"/>
    <property type="evidence" value="ECO:0007669"/>
    <property type="project" value="UniProtKB-UniRule"/>
</dbReference>
<feature type="domain" description="ATP synthase F1 complex delta/epsilon subunit N-terminal" evidence="11">
    <location>
        <begin position="2"/>
        <end position="76"/>
    </location>
</feature>
<comment type="function">
    <text evidence="8">Produces ATP from ADP in the presence of a proton gradient across the membrane.</text>
</comment>
<dbReference type="RefSeq" id="WP_128520101.1">
    <property type="nucleotide sequence ID" value="NZ_RJQC01000002.1"/>
</dbReference>
<keyword evidence="12" id="KW-0378">Hydrolase</keyword>
<dbReference type="CDD" id="cd12152">
    <property type="entry name" value="F1-ATPase_delta"/>
    <property type="match status" value="1"/>
</dbReference>
<protein>
    <recommendedName>
        <fullName evidence="8">ATP synthase epsilon chain</fullName>
    </recommendedName>
    <alternativeName>
        <fullName evidence="8">ATP synthase F1 sector epsilon subunit</fullName>
    </alternativeName>
    <alternativeName>
        <fullName evidence="8">F-ATPase epsilon subunit</fullName>
    </alternativeName>
</protein>
<keyword evidence="3 8" id="KW-0813">Transport</keyword>
<accession>A0A3N0I1E4</accession>
<evidence type="ECO:0000256" key="4">
    <source>
        <dbReference type="ARBA" id="ARBA00023065"/>
    </source>
</evidence>
<keyword evidence="7 8" id="KW-0066">ATP synthesis</keyword>
<comment type="subunit">
    <text evidence="8 9">F-type ATPases have 2 components, CF(1) - the catalytic core - and CF(0) - the membrane proton channel. CF(1) has five subunits: alpha(3), beta(3), gamma(1), delta(1), epsilon(1). CF(0) has three main subunits: a, b and c.</text>
</comment>
<name>A0A3N0I1E4_9FIRM</name>
<organism evidence="12 13">
    <name type="scientific">Absicoccus porci</name>
    <dbReference type="NCBI Taxonomy" id="2486576"/>
    <lineage>
        <taxon>Bacteria</taxon>
        <taxon>Bacillati</taxon>
        <taxon>Bacillota</taxon>
        <taxon>Erysipelotrichia</taxon>
        <taxon>Erysipelotrichales</taxon>
        <taxon>Erysipelotrichaceae</taxon>
        <taxon>Absicoccus</taxon>
    </lineage>
</organism>
<dbReference type="InterPro" id="IPR036794">
    <property type="entry name" value="ATP_F1_dsu/esu_C_sf"/>
</dbReference>
<dbReference type="OrthoDB" id="9804110at2"/>
<comment type="caution">
    <text evidence="12">The sequence shown here is derived from an EMBL/GenBank/DDBJ whole genome shotgun (WGS) entry which is preliminary data.</text>
</comment>
<keyword evidence="5 8" id="KW-0472">Membrane</keyword>
<dbReference type="SUPFAM" id="SSF51344">
    <property type="entry name" value="Epsilon subunit of F1F0-ATP synthase N-terminal domain"/>
    <property type="match status" value="1"/>
</dbReference>
<dbReference type="SUPFAM" id="SSF46604">
    <property type="entry name" value="Epsilon subunit of F1F0-ATP synthase C-terminal domain"/>
    <property type="match status" value="1"/>
</dbReference>
<evidence type="ECO:0000313" key="12">
    <source>
        <dbReference type="EMBL" id="RNM30172.1"/>
    </source>
</evidence>
<dbReference type="GO" id="GO:0005886">
    <property type="term" value="C:plasma membrane"/>
    <property type="evidence" value="ECO:0007669"/>
    <property type="project" value="UniProtKB-SubCell"/>
</dbReference>
<evidence type="ECO:0000313" key="13">
    <source>
        <dbReference type="Proteomes" id="UP000276568"/>
    </source>
</evidence>
<evidence type="ECO:0000256" key="6">
    <source>
        <dbReference type="ARBA" id="ARBA00023196"/>
    </source>
</evidence>
<gene>
    <name evidence="8 12" type="primary">atpC</name>
    <name evidence="12" type="ORF">EDX97_05060</name>
</gene>
<dbReference type="InterPro" id="IPR020547">
    <property type="entry name" value="ATP_synth_F1_esu_C"/>
</dbReference>
<proteinExistence type="inferred from homology"/>
<evidence type="ECO:0000256" key="3">
    <source>
        <dbReference type="ARBA" id="ARBA00022448"/>
    </source>
</evidence>
<dbReference type="NCBIfam" id="TIGR01216">
    <property type="entry name" value="ATP_synt_epsi"/>
    <property type="match status" value="1"/>
</dbReference>
<reference evidence="12 13" key="1">
    <citation type="submission" date="2018-11" db="EMBL/GenBank/DDBJ databases">
        <title>Clostridium sp. nov., a member of the family Erysipelotrichaceae isolated from pig faeces.</title>
        <authorList>
            <person name="Chang Y.-H."/>
        </authorList>
    </citation>
    <scope>NUCLEOTIDE SEQUENCE [LARGE SCALE GENOMIC DNA]</scope>
    <source>
        <strain evidence="12 13">YH-panp20</strain>
    </source>
</reference>
<comment type="subcellular location">
    <subcellularLocation>
        <location evidence="1 8">Cell membrane</location>
        <topology evidence="1 8">Peripheral membrane protein</topology>
    </subcellularLocation>
</comment>
<evidence type="ECO:0000259" key="10">
    <source>
        <dbReference type="Pfam" id="PF00401"/>
    </source>
</evidence>
<keyword evidence="13" id="KW-1185">Reference proteome</keyword>
<keyword evidence="8" id="KW-0375">Hydrogen ion transport</keyword>
<feature type="domain" description="ATP synthase epsilon subunit C-terminal" evidence="10">
    <location>
        <begin position="81"/>
        <end position="125"/>
    </location>
</feature>
<keyword evidence="4 8" id="KW-0406">Ion transport</keyword>
<dbReference type="PANTHER" id="PTHR13822:SF10">
    <property type="entry name" value="ATP SYNTHASE EPSILON CHAIN, CHLOROPLASTIC"/>
    <property type="match status" value="1"/>
</dbReference>
<dbReference type="GO" id="GO:0046933">
    <property type="term" value="F:proton-transporting ATP synthase activity, rotational mechanism"/>
    <property type="evidence" value="ECO:0007669"/>
    <property type="project" value="UniProtKB-UniRule"/>
</dbReference>
<dbReference type="Pfam" id="PF00401">
    <property type="entry name" value="ATP-synt_DE"/>
    <property type="match status" value="1"/>
</dbReference>
<dbReference type="EMBL" id="RJQC01000002">
    <property type="protein sequence ID" value="RNM30172.1"/>
    <property type="molecule type" value="Genomic_DNA"/>
</dbReference>
<evidence type="ECO:0000256" key="1">
    <source>
        <dbReference type="ARBA" id="ARBA00004202"/>
    </source>
</evidence>
<dbReference type="Proteomes" id="UP000276568">
    <property type="component" value="Unassembled WGS sequence"/>
</dbReference>
<dbReference type="Gene3D" id="1.20.5.440">
    <property type="entry name" value="ATP synthase delta/epsilon subunit, C-terminal domain"/>
    <property type="match status" value="1"/>
</dbReference>
<dbReference type="InterPro" id="IPR001469">
    <property type="entry name" value="ATP_synth_F1_dsu/esu"/>
</dbReference>
<keyword evidence="8" id="KW-1003">Cell membrane</keyword>
<dbReference type="HAMAP" id="MF_00530">
    <property type="entry name" value="ATP_synth_epsil_bac"/>
    <property type="match status" value="1"/>
</dbReference>
<dbReference type="GO" id="GO:0016787">
    <property type="term" value="F:hydrolase activity"/>
    <property type="evidence" value="ECO:0007669"/>
    <property type="project" value="UniProtKB-KW"/>
</dbReference>
<dbReference type="AlphaFoldDB" id="A0A3N0I1E4"/>
<evidence type="ECO:0000256" key="8">
    <source>
        <dbReference type="HAMAP-Rule" id="MF_00530"/>
    </source>
</evidence>
<dbReference type="InterPro" id="IPR020546">
    <property type="entry name" value="ATP_synth_F1_dsu/esu_N"/>
</dbReference>
<comment type="similarity">
    <text evidence="2 8 9">Belongs to the ATPase epsilon chain family.</text>
</comment>
<sequence>MIHIKVVTPRGTYLESDVDSVHMKTVVGEITLLPNHTPLFAALVPCRLDLKQEAPYALAGGFTKFEKDRCLILTDAIEGRKDIDIERARQAAKRAQDRLDKKDPKTNMQRAQLALARAINRISVYGG</sequence>
<evidence type="ECO:0000256" key="5">
    <source>
        <dbReference type="ARBA" id="ARBA00023136"/>
    </source>
</evidence>
<dbReference type="GO" id="GO:0045259">
    <property type="term" value="C:proton-transporting ATP synthase complex"/>
    <property type="evidence" value="ECO:0007669"/>
    <property type="project" value="UniProtKB-KW"/>
</dbReference>
<dbReference type="Gene3D" id="2.60.15.10">
    <property type="entry name" value="F0F1 ATP synthase delta/epsilon subunit, N-terminal"/>
    <property type="match status" value="1"/>
</dbReference>
<evidence type="ECO:0000256" key="9">
    <source>
        <dbReference type="RuleBase" id="RU003656"/>
    </source>
</evidence>
<dbReference type="PANTHER" id="PTHR13822">
    <property type="entry name" value="ATP SYNTHASE DELTA/EPSILON CHAIN"/>
    <property type="match status" value="1"/>
</dbReference>
<evidence type="ECO:0000256" key="2">
    <source>
        <dbReference type="ARBA" id="ARBA00005712"/>
    </source>
</evidence>
<evidence type="ECO:0000259" key="11">
    <source>
        <dbReference type="Pfam" id="PF02823"/>
    </source>
</evidence>
<dbReference type="Pfam" id="PF02823">
    <property type="entry name" value="ATP-synt_DE_N"/>
    <property type="match status" value="1"/>
</dbReference>
<dbReference type="InterPro" id="IPR036771">
    <property type="entry name" value="ATPsynth_dsu/esu_N"/>
</dbReference>